<evidence type="ECO:0000259" key="3">
    <source>
        <dbReference type="PROSITE" id="PS51485"/>
    </source>
</evidence>
<dbReference type="EMBL" id="JADBGQ010000006">
    <property type="protein sequence ID" value="KAG5395072.1"/>
    <property type="molecule type" value="Genomic_DNA"/>
</dbReference>
<feature type="signal peptide" evidence="2">
    <location>
        <begin position="1"/>
        <end position="23"/>
    </location>
</feature>
<evidence type="ECO:0000256" key="2">
    <source>
        <dbReference type="SAM" id="SignalP"/>
    </source>
</evidence>
<keyword evidence="2" id="KW-0732">Signal</keyword>
<evidence type="ECO:0000313" key="5">
    <source>
        <dbReference type="Proteomes" id="UP000823674"/>
    </source>
</evidence>
<feature type="transmembrane region" description="Helical" evidence="1">
    <location>
        <begin position="263"/>
        <end position="289"/>
    </location>
</feature>
<dbReference type="InterPro" id="IPR008972">
    <property type="entry name" value="Cupredoxin"/>
</dbReference>
<evidence type="ECO:0000313" key="4">
    <source>
        <dbReference type="EMBL" id="KAG5395072.1"/>
    </source>
</evidence>
<keyword evidence="5" id="KW-1185">Reference proteome</keyword>
<dbReference type="Proteomes" id="UP000823674">
    <property type="component" value="Chromosome A06"/>
</dbReference>
<feature type="domain" description="Phytocyanin" evidence="3">
    <location>
        <begin position="143"/>
        <end position="246"/>
    </location>
</feature>
<feature type="domain" description="Phytocyanin" evidence="3">
    <location>
        <begin position="687"/>
        <end position="790"/>
    </location>
</feature>
<dbReference type="PROSITE" id="PS51485">
    <property type="entry name" value="PHYTOCYANIN"/>
    <property type="match status" value="6"/>
</dbReference>
<dbReference type="InterPro" id="IPR003245">
    <property type="entry name" value="Phytocyanin_dom"/>
</dbReference>
<dbReference type="SUPFAM" id="SSF49503">
    <property type="entry name" value="Cupredoxins"/>
    <property type="match status" value="6"/>
</dbReference>
<feature type="chain" id="PRO_5046029465" description="Phytocyanin domain-containing protein" evidence="2">
    <location>
        <begin position="24"/>
        <end position="821"/>
    </location>
</feature>
<sequence length="821" mass="93723">MATTTRVFCFGLVMVLMGCCCSAKIYKVGDSKGWTTAKHGSYYEWARRKEFQVGDSLMFEYDGNVNDVTQVSTRLEYQFCNSLSPKAVYSTGHDVVTLTEQGYHFFITSNRSQCVAGQKLVVFVVHDHPMIPPPPRKILPFGKDYKVGDSNEWRVPEESDFYSKWSEEKQFHVGDNLLFYYNDQVDDVLEINSDLEFKSCDTTSPVAVHNAGQDLIRLTKPGIRYFITSKIGHCEAGLKLRVVVRPLSKNVPKKTQLSPFDRLINSLIILLIMATTTRMFCFVLVMVLMGCCCSAKIYKVGDSKGWTTAKHGSYYEWARRKEFQVGDSLMFEYDGNVNDVTQVSTRFEYQFCNSLSPKAVYSTGHDVVTLTEQGYHFFISSNRSQCVAGQKLVVFVVHDHPMIPPPPRKILPFGKDYKVGDSNEWRVPEESDFYSKWSEEKQFHVGDNLLFYYNDQVDDVLEINSDLEFKSCDTTSPVAVHNAGQDLIRLTKPGIRYFITSKIGHCEAGLKLRVVVRPLSKNVPKKTQLSPFDRLINSLIILLIMATTTRMFCFVLVMVLMGCCCSAKIYKVGDSKGWTTAKHGSYYEWARRKEFQVGDSLMFEYDGNVNDVTQVSTRFEYQFCNSLSPKAVYSTGHDVVTLTEQGYHFFISSNRSQCVAGQKLVVFVVHDHPMIPPPPRKILPFGKDYKVGDSNEWRVPEESDFYSKWSEEKQFHVGDNLLFYYNDQVDDVLEINSDLEFKSCDTTSPVAVHNAGQDLIRLTKPGIRYFITSKIGHCEAGLKLRVVVRPLSKNVPKKTQLSPFDRLIKWLHDSFTPHPHH</sequence>
<dbReference type="PANTHER" id="PTHR33021">
    <property type="entry name" value="BLUE COPPER PROTEIN"/>
    <property type="match status" value="1"/>
</dbReference>
<evidence type="ECO:0000256" key="1">
    <source>
        <dbReference type="SAM" id="Phobius"/>
    </source>
</evidence>
<comment type="caution">
    <text evidence="4">The sequence shown here is derived from an EMBL/GenBank/DDBJ whole genome shotgun (WGS) entry which is preliminary data.</text>
</comment>
<feature type="domain" description="Phytocyanin" evidence="3">
    <location>
        <begin position="415"/>
        <end position="518"/>
    </location>
</feature>
<dbReference type="Gene3D" id="2.60.40.420">
    <property type="entry name" value="Cupredoxins - blue copper proteins"/>
    <property type="match status" value="6"/>
</dbReference>
<protein>
    <recommendedName>
        <fullName evidence="3">Phytocyanin domain-containing protein</fullName>
    </recommendedName>
</protein>
<feature type="domain" description="Phytocyanin" evidence="3">
    <location>
        <begin position="24"/>
        <end position="126"/>
    </location>
</feature>
<name>A0ABQ7M8F7_BRACM</name>
<dbReference type="InterPro" id="IPR039391">
    <property type="entry name" value="Phytocyanin-like"/>
</dbReference>
<dbReference type="PANTHER" id="PTHR33021:SF312">
    <property type="entry name" value="PHYTOCYANIN DOMAIN-CONTAINING PROTEIN"/>
    <property type="match status" value="1"/>
</dbReference>
<keyword evidence="1" id="KW-0472">Membrane</keyword>
<feature type="domain" description="Phytocyanin" evidence="3">
    <location>
        <begin position="296"/>
        <end position="398"/>
    </location>
</feature>
<gene>
    <name evidence="4" type="primary">A06p053080.1_BraROA</name>
    <name evidence="4" type="ORF">IGI04_025035</name>
</gene>
<accession>A0ABQ7M8F7</accession>
<keyword evidence="1" id="KW-1133">Transmembrane helix</keyword>
<keyword evidence="1" id="KW-0812">Transmembrane</keyword>
<proteinExistence type="predicted"/>
<dbReference type="PROSITE" id="PS51257">
    <property type="entry name" value="PROKAR_LIPOPROTEIN"/>
    <property type="match status" value="1"/>
</dbReference>
<feature type="domain" description="Phytocyanin" evidence="3">
    <location>
        <begin position="568"/>
        <end position="670"/>
    </location>
</feature>
<reference evidence="4 5" key="1">
    <citation type="submission" date="2021-03" db="EMBL/GenBank/DDBJ databases">
        <authorList>
            <person name="King G.J."/>
            <person name="Bancroft I."/>
            <person name="Baten A."/>
            <person name="Bloomfield J."/>
            <person name="Borpatragohain P."/>
            <person name="He Z."/>
            <person name="Irish N."/>
            <person name="Irwin J."/>
            <person name="Liu K."/>
            <person name="Mauleon R.P."/>
            <person name="Moore J."/>
            <person name="Morris R."/>
            <person name="Ostergaard L."/>
            <person name="Wang B."/>
            <person name="Wells R."/>
        </authorList>
    </citation>
    <scope>NUCLEOTIDE SEQUENCE [LARGE SCALE GENOMIC DNA]</scope>
    <source>
        <strain evidence="4">R-o-18</strain>
        <tissue evidence="4">Leaf</tissue>
    </source>
</reference>
<dbReference type="Pfam" id="PF02298">
    <property type="entry name" value="Cu_bind_like"/>
    <property type="match status" value="6"/>
</dbReference>
<feature type="transmembrane region" description="Helical" evidence="1">
    <location>
        <begin position="535"/>
        <end position="561"/>
    </location>
</feature>
<organism evidence="4 5">
    <name type="scientific">Brassica rapa subsp. trilocularis</name>
    <dbReference type="NCBI Taxonomy" id="1813537"/>
    <lineage>
        <taxon>Eukaryota</taxon>
        <taxon>Viridiplantae</taxon>
        <taxon>Streptophyta</taxon>
        <taxon>Embryophyta</taxon>
        <taxon>Tracheophyta</taxon>
        <taxon>Spermatophyta</taxon>
        <taxon>Magnoliopsida</taxon>
        <taxon>eudicotyledons</taxon>
        <taxon>Gunneridae</taxon>
        <taxon>Pentapetalae</taxon>
        <taxon>rosids</taxon>
        <taxon>malvids</taxon>
        <taxon>Brassicales</taxon>
        <taxon>Brassicaceae</taxon>
        <taxon>Brassiceae</taxon>
        <taxon>Brassica</taxon>
    </lineage>
</organism>